<proteinExistence type="predicted"/>
<accession>A0A0A9A482</accession>
<protein>
    <submittedName>
        <fullName evidence="2">Uncharacterized protein</fullName>
    </submittedName>
</protein>
<dbReference type="AlphaFoldDB" id="A0A0A9A482"/>
<organism evidence="2">
    <name type="scientific">Arundo donax</name>
    <name type="common">Giant reed</name>
    <name type="synonym">Donax arundinaceus</name>
    <dbReference type="NCBI Taxonomy" id="35708"/>
    <lineage>
        <taxon>Eukaryota</taxon>
        <taxon>Viridiplantae</taxon>
        <taxon>Streptophyta</taxon>
        <taxon>Embryophyta</taxon>
        <taxon>Tracheophyta</taxon>
        <taxon>Spermatophyta</taxon>
        <taxon>Magnoliopsida</taxon>
        <taxon>Liliopsida</taxon>
        <taxon>Poales</taxon>
        <taxon>Poaceae</taxon>
        <taxon>PACMAD clade</taxon>
        <taxon>Arundinoideae</taxon>
        <taxon>Arundineae</taxon>
        <taxon>Arundo</taxon>
    </lineage>
</organism>
<feature type="transmembrane region" description="Helical" evidence="1">
    <location>
        <begin position="7"/>
        <end position="32"/>
    </location>
</feature>
<keyword evidence="1" id="KW-0472">Membrane</keyword>
<keyword evidence="1" id="KW-0812">Transmembrane</keyword>
<name>A0A0A9A482_ARUDO</name>
<sequence>MPCKKKVGVLFLHILSSSVEILIFSFDLWALYSWCNLKTLVPY</sequence>
<dbReference type="EMBL" id="GBRH01254080">
    <property type="protein sequence ID" value="JAD43815.1"/>
    <property type="molecule type" value="Transcribed_RNA"/>
</dbReference>
<evidence type="ECO:0000313" key="2">
    <source>
        <dbReference type="EMBL" id="JAD43815.1"/>
    </source>
</evidence>
<reference evidence="2" key="2">
    <citation type="journal article" date="2015" name="Data Brief">
        <title>Shoot transcriptome of the giant reed, Arundo donax.</title>
        <authorList>
            <person name="Barrero R.A."/>
            <person name="Guerrero F.D."/>
            <person name="Moolhuijzen P."/>
            <person name="Goolsby J.A."/>
            <person name="Tidwell J."/>
            <person name="Bellgard S.E."/>
            <person name="Bellgard M.I."/>
        </authorList>
    </citation>
    <scope>NUCLEOTIDE SEQUENCE</scope>
    <source>
        <tissue evidence="2">Shoot tissue taken approximately 20 cm above the soil surface</tissue>
    </source>
</reference>
<evidence type="ECO:0000256" key="1">
    <source>
        <dbReference type="SAM" id="Phobius"/>
    </source>
</evidence>
<keyword evidence="1" id="KW-1133">Transmembrane helix</keyword>
<reference evidence="2" key="1">
    <citation type="submission" date="2014-09" db="EMBL/GenBank/DDBJ databases">
        <authorList>
            <person name="Magalhaes I.L.F."/>
            <person name="Oliveira U."/>
            <person name="Santos F.R."/>
            <person name="Vidigal T.H.D.A."/>
            <person name="Brescovit A.D."/>
            <person name="Santos A.J."/>
        </authorList>
    </citation>
    <scope>NUCLEOTIDE SEQUENCE</scope>
    <source>
        <tissue evidence="2">Shoot tissue taken approximately 20 cm above the soil surface</tissue>
    </source>
</reference>